<evidence type="ECO:0000313" key="3">
    <source>
        <dbReference type="Proteomes" id="UP000249065"/>
    </source>
</evidence>
<feature type="transmembrane region" description="Helical" evidence="1">
    <location>
        <begin position="30"/>
        <end position="50"/>
    </location>
</feature>
<dbReference type="OrthoDB" id="9809543at2"/>
<dbReference type="Proteomes" id="UP000249065">
    <property type="component" value="Unassembled WGS sequence"/>
</dbReference>
<evidence type="ECO:0000313" key="2">
    <source>
        <dbReference type="EMBL" id="RAI56967.1"/>
    </source>
</evidence>
<organism evidence="2 3">
    <name type="scientific">Roseicella frigidaeris</name>
    <dbReference type="NCBI Taxonomy" id="2230885"/>
    <lineage>
        <taxon>Bacteria</taxon>
        <taxon>Pseudomonadati</taxon>
        <taxon>Pseudomonadota</taxon>
        <taxon>Alphaproteobacteria</taxon>
        <taxon>Acetobacterales</taxon>
        <taxon>Roseomonadaceae</taxon>
        <taxon>Roseicella</taxon>
    </lineage>
</organism>
<keyword evidence="3" id="KW-1185">Reference proteome</keyword>
<feature type="transmembrane region" description="Helical" evidence="1">
    <location>
        <begin position="207"/>
        <end position="235"/>
    </location>
</feature>
<proteinExistence type="predicted"/>
<feature type="transmembrane region" description="Helical" evidence="1">
    <location>
        <begin position="56"/>
        <end position="76"/>
    </location>
</feature>
<feature type="transmembrane region" description="Helical" evidence="1">
    <location>
        <begin position="105"/>
        <end position="127"/>
    </location>
</feature>
<evidence type="ECO:0000256" key="1">
    <source>
        <dbReference type="SAM" id="Phobius"/>
    </source>
</evidence>
<evidence type="ECO:0008006" key="4">
    <source>
        <dbReference type="Google" id="ProtNLM"/>
    </source>
</evidence>
<keyword evidence="1" id="KW-0812">Transmembrane</keyword>
<gene>
    <name evidence="2" type="ORF">DOO78_21320</name>
</gene>
<sequence>MATIRRIGTADLRAALREGWQDFRAIPTQLIFLCILYPIVGLVAARAVSGGDLLPLLWPLIAGLSLVGPVAAVGLYEISRRREAGEQVSWLTAFSVLRHPNLANIVMLGILLMAIFVAWVGVAHWIWNTTIGELPVASLGDMADAAFTTPEGHRLLLLGNGVGFLFAVVVLVLTVVSAPMLIDRNVGIGPAIGTSIQACLANPGPMALWGLIVAALLAIGSIPAFIGLAIVMPVLGHATWHLYRRVVA</sequence>
<protein>
    <recommendedName>
        <fullName evidence="4">DUF2189 domain-containing protein</fullName>
    </recommendedName>
</protein>
<feature type="transmembrane region" description="Helical" evidence="1">
    <location>
        <begin position="162"/>
        <end position="182"/>
    </location>
</feature>
<name>A0A327M361_9PROT</name>
<dbReference type="AlphaFoldDB" id="A0A327M361"/>
<accession>A0A327M361</accession>
<reference evidence="3" key="1">
    <citation type="submission" date="2018-06" db="EMBL/GenBank/DDBJ databases">
        <authorList>
            <person name="Khan S.A."/>
        </authorList>
    </citation>
    <scope>NUCLEOTIDE SEQUENCE [LARGE SCALE GENOMIC DNA]</scope>
    <source>
        <strain evidence="3">DB-1506</strain>
    </source>
</reference>
<comment type="caution">
    <text evidence="2">The sequence shown here is derived from an EMBL/GenBank/DDBJ whole genome shotgun (WGS) entry which is preliminary data.</text>
</comment>
<keyword evidence="1" id="KW-1133">Transmembrane helix</keyword>
<dbReference type="Pfam" id="PF09955">
    <property type="entry name" value="DUF2189"/>
    <property type="match status" value="1"/>
</dbReference>
<dbReference type="InterPro" id="IPR018692">
    <property type="entry name" value="DUF2189"/>
</dbReference>
<keyword evidence="1" id="KW-0472">Membrane</keyword>
<dbReference type="EMBL" id="QLIX01000023">
    <property type="protein sequence ID" value="RAI56967.1"/>
    <property type="molecule type" value="Genomic_DNA"/>
</dbReference>